<name>A0A9K3D5G0_9EUKA</name>
<protein>
    <recommendedName>
        <fullName evidence="4">L domain-like protein</fullName>
    </recommendedName>
</protein>
<evidence type="ECO:0000256" key="1">
    <source>
        <dbReference type="ARBA" id="ARBA00004196"/>
    </source>
</evidence>
<comment type="caution">
    <text evidence="2">The sequence shown here is derived from an EMBL/GenBank/DDBJ whole genome shotgun (WGS) entry which is preliminary data.</text>
</comment>
<dbReference type="Proteomes" id="UP000265618">
    <property type="component" value="Unassembled WGS sequence"/>
</dbReference>
<evidence type="ECO:0000313" key="2">
    <source>
        <dbReference type="EMBL" id="GIQ88937.1"/>
    </source>
</evidence>
<reference evidence="2 3" key="1">
    <citation type="journal article" date="2018" name="PLoS ONE">
        <title>The draft genome of Kipferlia bialata reveals reductive genome evolution in fornicate parasites.</title>
        <authorList>
            <person name="Tanifuji G."/>
            <person name="Takabayashi S."/>
            <person name="Kume K."/>
            <person name="Takagi M."/>
            <person name="Nakayama T."/>
            <person name="Kamikawa R."/>
            <person name="Inagaki Y."/>
            <person name="Hashimoto T."/>
        </authorList>
    </citation>
    <scope>NUCLEOTIDE SEQUENCE [LARGE SCALE GENOMIC DNA]</scope>
    <source>
        <strain evidence="2">NY0173</strain>
    </source>
</reference>
<gene>
    <name evidence="2" type="ORF">KIPB_011293</name>
</gene>
<evidence type="ECO:0008006" key="4">
    <source>
        <dbReference type="Google" id="ProtNLM"/>
    </source>
</evidence>
<dbReference type="AlphaFoldDB" id="A0A9K3D5G0"/>
<comment type="subcellular location">
    <subcellularLocation>
        <location evidence="1">Cell envelope</location>
    </subcellularLocation>
</comment>
<accession>A0A9K3D5G0</accession>
<dbReference type="SUPFAM" id="SSF52058">
    <property type="entry name" value="L domain-like"/>
    <property type="match status" value="1"/>
</dbReference>
<proteinExistence type="predicted"/>
<dbReference type="InterPro" id="IPR051848">
    <property type="entry name" value="PGIP"/>
</dbReference>
<evidence type="ECO:0000313" key="3">
    <source>
        <dbReference type="Proteomes" id="UP000265618"/>
    </source>
</evidence>
<sequence>YFQANEAGLEGELPTCICTMEYVQYFYASTNRLTGPIPECVAGMTYLREMHLDCNQLTGAVPTGFDELEFLEELLVQCNFDLICTELTGDFIYKCYWEDVECEGCNLEPIELTPCLPYVQYQKDEFEYCVYELLETRSVADGPFMVDGSLYANNNSMTTPIPDEICDLTNLKYWQMIDAGLTGDLPLCMCTMEYLQYAYLSFNMITGEIPTCVNQMTFLRELHLDCNLLEGPVPVEFDELEFLEELWVQCNFDLICTELTGDFIYICGSDLPECLSS</sequence>
<organism evidence="2 3">
    <name type="scientific">Kipferlia bialata</name>
    <dbReference type="NCBI Taxonomy" id="797122"/>
    <lineage>
        <taxon>Eukaryota</taxon>
        <taxon>Metamonada</taxon>
        <taxon>Carpediemonas-like organisms</taxon>
        <taxon>Kipferlia</taxon>
    </lineage>
</organism>
<feature type="non-terminal residue" evidence="2">
    <location>
        <position position="1"/>
    </location>
</feature>
<keyword evidence="3" id="KW-1185">Reference proteome</keyword>
<dbReference type="InterPro" id="IPR032675">
    <property type="entry name" value="LRR_dom_sf"/>
</dbReference>
<dbReference type="Gene3D" id="3.80.10.10">
    <property type="entry name" value="Ribonuclease Inhibitor"/>
    <property type="match status" value="2"/>
</dbReference>
<dbReference type="PANTHER" id="PTHR48059">
    <property type="entry name" value="POLYGALACTURONASE INHIBITOR 1"/>
    <property type="match status" value="1"/>
</dbReference>
<dbReference type="OrthoDB" id="676979at2759"/>
<dbReference type="PANTHER" id="PTHR48059:SF30">
    <property type="entry name" value="OS06G0587000 PROTEIN"/>
    <property type="match status" value="1"/>
</dbReference>
<dbReference type="EMBL" id="BDIP01004535">
    <property type="protein sequence ID" value="GIQ88937.1"/>
    <property type="molecule type" value="Genomic_DNA"/>
</dbReference>